<evidence type="ECO:0000256" key="2">
    <source>
        <dbReference type="SAM" id="Coils"/>
    </source>
</evidence>
<evidence type="ECO:0000256" key="3">
    <source>
        <dbReference type="SAM" id="MobiDB-lite"/>
    </source>
</evidence>
<evidence type="ECO:0000313" key="5">
    <source>
        <dbReference type="Proteomes" id="UP000050795"/>
    </source>
</evidence>
<reference evidence="6" key="2">
    <citation type="submission" date="2023-11" db="UniProtKB">
        <authorList>
            <consortium name="WormBaseParasite"/>
        </authorList>
    </citation>
    <scope>IDENTIFICATION</scope>
</reference>
<feature type="coiled-coil region" evidence="2">
    <location>
        <begin position="166"/>
        <end position="215"/>
    </location>
</feature>
<dbReference type="AlphaFoldDB" id="A0AA85KHT0"/>
<name>A0AA85KHT0_TRIRE</name>
<feature type="region of interest" description="Disordered" evidence="3">
    <location>
        <begin position="504"/>
        <end position="541"/>
    </location>
</feature>
<feature type="compositionally biased region" description="Low complexity" evidence="3">
    <location>
        <begin position="513"/>
        <end position="541"/>
    </location>
</feature>
<dbReference type="InterPro" id="IPR043597">
    <property type="entry name" value="TPH_dom"/>
</dbReference>
<dbReference type="InterPro" id="IPR039986">
    <property type="entry name" value="CFAP210"/>
</dbReference>
<evidence type="ECO:0000259" key="4">
    <source>
        <dbReference type="Pfam" id="PF13868"/>
    </source>
</evidence>
<dbReference type="PANTHER" id="PTHR28663:SF1">
    <property type="entry name" value="CILIA- AND FLAGELLA- ASSOCIATED PROTEIN 210"/>
    <property type="match status" value="1"/>
</dbReference>
<feature type="coiled-coil region" evidence="2">
    <location>
        <begin position="48"/>
        <end position="118"/>
    </location>
</feature>
<accession>A0AA85KHT0</accession>
<protein>
    <recommendedName>
        <fullName evidence="4">Trichohyalin-plectin-homology domain-containing protein</fullName>
    </recommendedName>
</protein>
<proteinExistence type="predicted"/>
<dbReference type="PANTHER" id="PTHR28663">
    <property type="entry name" value="COILED-COIL DOMAIN-CONTAINING PROTEIN 173"/>
    <property type="match status" value="1"/>
</dbReference>
<dbReference type="Pfam" id="PF13868">
    <property type="entry name" value="TPH"/>
    <property type="match status" value="1"/>
</dbReference>
<feature type="coiled-coil region" evidence="2">
    <location>
        <begin position="413"/>
        <end position="440"/>
    </location>
</feature>
<keyword evidence="5" id="KW-1185">Reference proteome</keyword>
<evidence type="ECO:0000256" key="1">
    <source>
        <dbReference type="ARBA" id="ARBA00023054"/>
    </source>
</evidence>
<reference evidence="5" key="1">
    <citation type="submission" date="2022-06" db="EMBL/GenBank/DDBJ databases">
        <authorList>
            <person name="Berger JAMES D."/>
            <person name="Berger JAMES D."/>
        </authorList>
    </citation>
    <scope>NUCLEOTIDE SEQUENCE [LARGE SCALE GENOMIC DNA]</scope>
</reference>
<organism evidence="5 6">
    <name type="scientific">Trichobilharzia regenti</name>
    <name type="common">Nasal bird schistosome</name>
    <dbReference type="NCBI Taxonomy" id="157069"/>
    <lineage>
        <taxon>Eukaryota</taxon>
        <taxon>Metazoa</taxon>
        <taxon>Spiralia</taxon>
        <taxon>Lophotrochozoa</taxon>
        <taxon>Platyhelminthes</taxon>
        <taxon>Trematoda</taxon>
        <taxon>Digenea</taxon>
        <taxon>Strigeidida</taxon>
        <taxon>Schistosomatoidea</taxon>
        <taxon>Schistosomatidae</taxon>
        <taxon>Trichobilharzia</taxon>
    </lineage>
</organism>
<dbReference type="GO" id="GO:0005879">
    <property type="term" value="C:axonemal microtubule"/>
    <property type="evidence" value="ECO:0007669"/>
    <property type="project" value="TreeGrafter"/>
</dbReference>
<feature type="domain" description="Trichohyalin-plectin-homology" evidence="4">
    <location>
        <begin position="122"/>
        <end position="461"/>
    </location>
</feature>
<dbReference type="Proteomes" id="UP000050795">
    <property type="component" value="Unassembled WGS sequence"/>
</dbReference>
<dbReference type="WBParaSite" id="TREG1_86710.1">
    <property type="protein sequence ID" value="TREG1_86710.1"/>
    <property type="gene ID" value="TREG1_86710"/>
</dbReference>
<feature type="coiled-coil region" evidence="2">
    <location>
        <begin position="314"/>
        <end position="382"/>
    </location>
</feature>
<evidence type="ECO:0000313" key="6">
    <source>
        <dbReference type="WBParaSite" id="TREG1_86710.1"/>
    </source>
</evidence>
<sequence length="541" mass="63786">MRNYKEFSFENPNNNACMDIRRVKLIRQPEWERLKSHLDMDSIEAAKIEEKKVQIEKIKAQSKEMVKNWTNTFLGARQKKLEDRANRIAEEEKAKLVIDREEEKFQAEQRKKAIEKAKLQLYYETDRVRNLHSGLNLTETLKERDMQLEFKHLKSKLDANKEKVYVENMKKSIEAAIKKEQEEAEKRREKNIQIAQELKAQINEHEVEKERQRAQLLAEGEELRRIAIADHLEREKLEQIYRDQMRKLTNEFHDQISGHKQMKEIEKLQDEEIEEKCRLFAAAKIKMTKMRIMKEREIFKQKEAELQKIQDYLSEKLKSAHENEEARFNRATAEKEAKYQLDEKEKLEKQAKIIREINEHRLHEIDRHRKELEKEKEAEYNEVRERIAAELAVAEYENACKAKRLEEIKGLSRQLLQESIDKRENAIEERKKEIEIAGNENKLIQIEENIFQDYAYRVINHCRANGRNVYPLEKAAHTGAMTGLGTGLPGKPSLVKADVNELNNTQTDDDLTNTEVNKSTNNNNINGSSSNSIVLNGNKTN</sequence>
<keyword evidence="1 2" id="KW-0175">Coiled coil</keyword>